<evidence type="ECO:0008006" key="4">
    <source>
        <dbReference type="Google" id="ProtNLM"/>
    </source>
</evidence>
<reference evidence="2 3" key="1">
    <citation type="submission" date="2020-11" db="EMBL/GenBank/DDBJ databases">
        <authorList>
            <person name="Peeters C."/>
        </authorList>
    </citation>
    <scope>NUCLEOTIDE SEQUENCE [LARGE SCALE GENOMIC DNA]</scope>
    <source>
        <strain evidence="2 3">LMG 8286</strain>
    </source>
</reference>
<protein>
    <recommendedName>
        <fullName evidence="4">TlpA family protein disulfide reductase</fullName>
    </recommendedName>
</protein>
<dbReference type="SUPFAM" id="SSF52833">
    <property type="entry name" value="Thioredoxin-like"/>
    <property type="match status" value="1"/>
</dbReference>
<accession>A0ABM8Q110</accession>
<dbReference type="EMBL" id="CAJHOE010000001">
    <property type="protein sequence ID" value="CAD7286506.1"/>
    <property type="molecule type" value="Genomic_DNA"/>
</dbReference>
<evidence type="ECO:0000313" key="3">
    <source>
        <dbReference type="Proteomes" id="UP000789359"/>
    </source>
</evidence>
<dbReference type="InterPro" id="IPR036249">
    <property type="entry name" value="Thioredoxin-like_sf"/>
</dbReference>
<keyword evidence="3" id="KW-1185">Reference proteome</keyword>
<dbReference type="RefSeq" id="WP_230056135.1">
    <property type="nucleotide sequence ID" value="NZ_CAJHOE010000001.1"/>
</dbReference>
<dbReference type="PANTHER" id="PTHR42852:SF13">
    <property type="entry name" value="PROTEIN DIPZ"/>
    <property type="match status" value="1"/>
</dbReference>
<dbReference type="PANTHER" id="PTHR42852">
    <property type="entry name" value="THIOL:DISULFIDE INTERCHANGE PROTEIN DSBE"/>
    <property type="match status" value="1"/>
</dbReference>
<dbReference type="PROSITE" id="PS51257">
    <property type="entry name" value="PROKAR_LIPOPROTEIN"/>
    <property type="match status" value="1"/>
</dbReference>
<evidence type="ECO:0000313" key="2">
    <source>
        <dbReference type="EMBL" id="CAD7286506.1"/>
    </source>
</evidence>
<dbReference type="InterPro" id="IPR050553">
    <property type="entry name" value="Thioredoxin_ResA/DsbE_sf"/>
</dbReference>
<proteinExistence type="predicted"/>
<dbReference type="InterPro" id="IPR017937">
    <property type="entry name" value="Thioredoxin_CS"/>
</dbReference>
<dbReference type="PROSITE" id="PS00194">
    <property type="entry name" value="THIOREDOXIN_1"/>
    <property type="match status" value="1"/>
</dbReference>
<sequence>MRKFLLTLFALLFIAGCGDDGKQTVGRVKFEPFKTGEEIALKSVNGKPVTLIRKEKGFVIKGDEGKVLMLDIFGTFCPPCQKEAHEIMQYQLDNIENFMIIGLTHFENVTDEYVVSDFMQKYNAFYYITNDQKINDRLAEQIVLDIGYQREIALPFKVVLKNGEYQNLTDVDSGAFGVKYYLGGIKMPNMKSDLQKIYEMK</sequence>
<dbReference type="Gene3D" id="3.40.30.10">
    <property type="entry name" value="Glutaredoxin"/>
    <property type="match status" value="1"/>
</dbReference>
<dbReference type="Proteomes" id="UP000789359">
    <property type="component" value="Unassembled WGS sequence"/>
</dbReference>
<comment type="caution">
    <text evidence="2">The sequence shown here is derived from an EMBL/GenBank/DDBJ whole genome shotgun (WGS) entry which is preliminary data.</text>
</comment>
<keyword evidence="1" id="KW-0676">Redox-active center</keyword>
<name>A0ABM8Q110_9BACT</name>
<gene>
    <name evidence="2" type="ORF">LMG8286_00339</name>
</gene>
<evidence type="ECO:0000256" key="1">
    <source>
        <dbReference type="ARBA" id="ARBA00023284"/>
    </source>
</evidence>
<organism evidence="2 3">
    <name type="scientific">Campylobacter suis</name>
    <dbReference type="NCBI Taxonomy" id="2790657"/>
    <lineage>
        <taxon>Bacteria</taxon>
        <taxon>Pseudomonadati</taxon>
        <taxon>Campylobacterota</taxon>
        <taxon>Epsilonproteobacteria</taxon>
        <taxon>Campylobacterales</taxon>
        <taxon>Campylobacteraceae</taxon>
        <taxon>Campylobacter</taxon>
    </lineage>
</organism>